<organism evidence="12 13">
    <name type="scientific">Spirochaeta africana (strain ATCC 700263 / DSM 8902 / Z-7692)</name>
    <dbReference type="NCBI Taxonomy" id="889378"/>
    <lineage>
        <taxon>Bacteria</taxon>
        <taxon>Pseudomonadati</taxon>
        <taxon>Spirochaetota</taxon>
        <taxon>Spirochaetia</taxon>
        <taxon>Spirochaetales</taxon>
        <taxon>Spirochaetaceae</taxon>
        <taxon>Spirochaeta</taxon>
    </lineage>
</organism>
<feature type="binding site" evidence="8">
    <location>
        <position position="143"/>
    </location>
    <ligand>
        <name>substrate</name>
    </ligand>
</feature>
<comment type="similarity">
    <text evidence="2 6">Belongs to the glycosyl hydrolase 42 family.</text>
</comment>
<feature type="active site" description="Nucleophile" evidence="7">
    <location>
        <position position="320"/>
    </location>
</feature>
<dbReference type="KEGG" id="sfc:Spiaf_2392"/>
<dbReference type="Pfam" id="PF02449">
    <property type="entry name" value="Glyco_hydro_42"/>
    <property type="match status" value="1"/>
</dbReference>
<reference evidence="13" key="1">
    <citation type="journal article" date="2013" name="Stand. Genomic Sci.">
        <title>Complete genome sequence of the halophilic bacterium Spirochaeta africana type strain (Z-7692(T)) from the alkaline Lake Magadi in the East African Rift.</title>
        <authorList>
            <person name="Liolos K."/>
            <person name="Abt B."/>
            <person name="Scheuner C."/>
            <person name="Teshima H."/>
            <person name="Held B."/>
            <person name="Lapidus A."/>
            <person name="Nolan M."/>
            <person name="Lucas S."/>
            <person name="Deshpande S."/>
            <person name="Cheng J.F."/>
            <person name="Tapia R."/>
            <person name="Goodwin L.A."/>
            <person name="Pitluck S."/>
            <person name="Pagani I."/>
            <person name="Ivanova N."/>
            <person name="Mavromatis K."/>
            <person name="Mikhailova N."/>
            <person name="Huntemann M."/>
            <person name="Pati A."/>
            <person name="Chen A."/>
            <person name="Palaniappan K."/>
            <person name="Land M."/>
            <person name="Rohde M."/>
            <person name="Tindall B.J."/>
            <person name="Detter J.C."/>
            <person name="Goker M."/>
            <person name="Bristow J."/>
            <person name="Eisen J.A."/>
            <person name="Markowitz V."/>
            <person name="Hugenholtz P."/>
            <person name="Woyke T."/>
            <person name="Klenk H.P."/>
            <person name="Kyrpides N.C."/>
        </authorList>
    </citation>
    <scope>NUCLEOTIDE SEQUENCE</scope>
    <source>
        <strain evidence="13">ATCC 700263 / DSM 8902 / Z-7692</strain>
    </source>
</reference>
<dbReference type="PIRSF" id="PIRSF001084">
    <property type="entry name" value="B-galactosidase"/>
    <property type="match status" value="1"/>
</dbReference>
<sequence length="699" mass="78909">MYYGCDYSPEQWLDDPGVLQRDIELMQQAGINCVTMGMFSWGHLEPAENDFRLDWLAGVLDRLHAAGLKVILGTPSGARPRWLARRYPEVLRVNARRERMLFGERHNHCYTAPGYRKRVQAINTRLAQRFAGHPAVVLWHLSNEYGGECHCDLCQEAFRGYLQERYRGLDALNRAWWNSFWSKTVTDWQQIESPSPIGESSLHGLNLDWRRFVTHQTRDFMLMERDSLLAVDPAIRVTTNLMMSSSDPAYDPGLDYWKLMQGLDVVSWDSYPGWHLPGHRLLTTVCPDAPVDDYRRASEAAFHHDLFRSIGGGKPFLLMESTPSNTNWQPISKRKKPGMNITSSVQAVAHGSDSVQYFQWRQSRGSFEKFHGSVVETPEDPDDRVFRESAELGRLLGDLCASEVFGTTLPARVAVYYDWENRWAFDDSKGPRNDSRTAYLETVQAHYYALWSQGVTLDVVNADSDFSGYELVVVPMGYLMPTATAARLTDFVQNGGTLVATYLTGMVDESDLQHLNGAPGPLCAVLGVSVQEIDVLYPGEQQFMQVAGCDHFLRERYALRDYCAVVAADTAEVLGSYTSDYMAGSPVVTRNHFGAGHAFFLASRGEDALLHDLYSRLIRELELPHERSRWRVPHGVDVRRRGEAVFVMNFTGTAQSFEPAEGAQLLYGRATRDNTRIVLDPYHTAVFIGAGGDGERRAD</sequence>
<feature type="binding site" evidence="9">
    <location>
        <position position="109"/>
    </location>
    <ligand>
        <name>Zn(2+)</name>
        <dbReference type="ChEBI" id="CHEBI:29105"/>
    </ligand>
</feature>
<dbReference type="GO" id="GO:0009341">
    <property type="term" value="C:beta-galactosidase complex"/>
    <property type="evidence" value="ECO:0007669"/>
    <property type="project" value="InterPro"/>
</dbReference>
<dbReference type="Pfam" id="PF08532">
    <property type="entry name" value="Glyco_hydro_42M"/>
    <property type="match status" value="1"/>
</dbReference>
<feature type="binding site" evidence="8">
    <location>
        <position position="105"/>
    </location>
    <ligand>
        <name>substrate</name>
    </ligand>
</feature>
<gene>
    <name evidence="12" type="ordered locus">Spiaf_2392</name>
</gene>
<dbReference type="eggNOG" id="COG1874">
    <property type="taxonomic scope" value="Bacteria"/>
</dbReference>
<dbReference type="SUPFAM" id="SSF51445">
    <property type="entry name" value="(Trans)glycosidases"/>
    <property type="match status" value="1"/>
</dbReference>
<dbReference type="STRING" id="889378.Spiaf_2392"/>
<keyword evidence="9" id="KW-0862">Zinc</keyword>
<dbReference type="EC" id="3.2.1.23" evidence="3 6"/>
<comment type="catalytic activity">
    <reaction evidence="1 6">
        <text>Hydrolysis of terminal non-reducing beta-D-galactose residues in beta-D-galactosides.</text>
        <dbReference type="EC" id="3.2.1.23"/>
    </reaction>
</comment>
<evidence type="ECO:0000259" key="10">
    <source>
        <dbReference type="Pfam" id="PF02449"/>
    </source>
</evidence>
<dbReference type="AlphaFoldDB" id="H9ULN0"/>
<name>H9ULN0_SPIAZ</name>
<feature type="binding site" evidence="9">
    <location>
        <position position="149"/>
    </location>
    <ligand>
        <name>Zn(2+)</name>
        <dbReference type="ChEBI" id="CHEBI:29105"/>
    </ligand>
</feature>
<feature type="active site" description="Proton donor" evidence="7">
    <location>
        <position position="144"/>
    </location>
</feature>
<evidence type="ECO:0000256" key="9">
    <source>
        <dbReference type="PIRSR" id="PIRSR001084-3"/>
    </source>
</evidence>
<dbReference type="PATRIC" id="fig|889378.3.peg.2366"/>
<dbReference type="InterPro" id="IPR003476">
    <property type="entry name" value="Glyco_hydro_42"/>
</dbReference>
<feature type="domain" description="Glycoside hydrolase family 42 N-terminal" evidence="10">
    <location>
        <begin position="6"/>
        <end position="396"/>
    </location>
</feature>
<evidence type="ECO:0000256" key="4">
    <source>
        <dbReference type="ARBA" id="ARBA00022801"/>
    </source>
</evidence>
<dbReference type="EMBL" id="CP003282">
    <property type="protein sequence ID" value="AFG38423.1"/>
    <property type="molecule type" value="Genomic_DNA"/>
</dbReference>
<evidence type="ECO:0000256" key="7">
    <source>
        <dbReference type="PIRSR" id="PIRSR001084-1"/>
    </source>
</evidence>
<evidence type="ECO:0000313" key="13">
    <source>
        <dbReference type="Proteomes" id="UP000007383"/>
    </source>
</evidence>
<evidence type="ECO:0000256" key="5">
    <source>
        <dbReference type="ARBA" id="ARBA00023295"/>
    </source>
</evidence>
<dbReference type="InterPro" id="IPR013529">
    <property type="entry name" value="Glyco_hydro_42_N"/>
</dbReference>
<dbReference type="CDD" id="cd03143">
    <property type="entry name" value="A4_beta-galactosidase_middle_domain"/>
    <property type="match status" value="1"/>
</dbReference>
<evidence type="ECO:0000313" key="12">
    <source>
        <dbReference type="EMBL" id="AFG38423.1"/>
    </source>
</evidence>
<evidence type="ECO:0000256" key="3">
    <source>
        <dbReference type="ARBA" id="ARBA00012756"/>
    </source>
</evidence>
<dbReference type="InterPro" id="IPR013738">
    <property type="entry name" value="Beta_galactosidase_Trimer"/>
</dbReference>
<dbReference type="InterPro" id="IPR029062">
    <property type="entry name" value="Class_I_gatase-like"/>
</dbReference>
<dbReference type="Gene3D" id="3.20.20.80">
    <property type="entry name" value="Glycosidases"/>
    <property type="match status" value="1"/>
</dbReference>
<keyword evidence="13" id="KW-1185">Reference proteome</keyword>
<feature type="binding site" evidence="8">
    <location>
        <position position="328"/>
    </location>
    <ligand>
        <name>substrate</name>
    </ligand>
</feature>
<keyword evidence="4 6" id="KW-0378">Hydrolase</keyword>
<accession>H9ULN0</accession>
<dbReference type="Gene3D" id="3.40.50.880">
    <property type="match status" value="1"/>
</dbReference>
<evidence type="ECO:0000259" key="11">
    <source>
        <dbReference type="Pfam" id="PF08532"/>
    </source>
</evidence>
<dbReference type="GO" id="GO:0004565">
    <property type="term" value="F:beta-galactosidase activity"/>
    <property type="evidence" value="ECO:0007669"/>
    <property type="project" value="UniProtKB-EC"/>
</dbReference>
<feature type="domain" description="Beta-galactosidase trimerisation" evidence="11">
    <location>
        <begin position="411"/>
        <end position="623"/>
    </location>
</feature>
<keyword evidence="5 6" id="KW-0326">Glycosidase</keyword>
<dbReference type="HOGENOM" id="CLU_012430_1_1_12"/>
<protein>
    <recommendedName>
        <fullName evidence="3 6">Beta-galactosidase</fullName>
        <shortName evidence="6">Beta-gal</shortName>
        <ecNumber evidence="3 6">3.2.1.23</ecNumber>
    </recommendedName>
</protein>
<evidence type="ECO:0000256" key="2">
    <source>
        <dbReference type="ARBA" id="ARBA00005940"/>
    </source>
</evidence>
<dbReference type="SUPFAM" id="SSF52317">
    <property type="entry name" value="Class I glutamine amidotransferase-like"/>
    <property type="match status" value="1"/>
</dbReference>
<dbReference type="InterPro" id="IPR017853">
    <property type="entry name" value="GH"/>
</dbReference>
<dbReference type="Proteomes" id="UP000007383">
    <property type="component" value="Chromosome"/>
</dbReference>
<evidence type="ECO:0000256" key="1">
    <source>
        <dbReference type="ARBA" id="ARBA00001412"/>
    </source>
</evidence>
<dbReference type="GO" id="GO:0046872">
    <property type="term" value="F:metal ion binding"/>
    <property type="evidence" value="ECO:0007669"/>
    <property type="project" value="UniProtKB-KW"/>
</dbReference>
<keyword evidence="9" id="KW-0479">Metal-binding</keyword>
<feature type="binding site" evidence="9">
    <location>
        <position position="154"/>
    </location>
    <ligand>
        <name>Zn(2+)</name>
        <dbReference type="ChEBI" id="CHEBI:29105"/>
    </ligand>
</feature>
<feature type="binding site" evidence="9">
    <location>
        <position position="151"/>
    </location>
    <ligand>
        <name>Zn(2+)</name>
        <dbReference type="ChEBI" id="CHEBI:29105"/>
    </ligand>
</feature>
<evidence type="ECO:0000256" key="8">
    <source>
        <dbReference type="PIRSR" id="PIRSR001084-2"/>
    </source>
</evidence>
<dbReference type="GO" id="GO:0005975">
    <property type="term" value="P:carbohydrate metabolic process"/>
    <property type="evidence" value="ECO:0007669"/>
    <property type="project" value="InterPro"/>
</dbReference>
<evidence type="ECO:0000256" key="6">
    <source>
        <dbReference type="PIRNR" id="PIRNR001084"/>
    </source>
</evidence>
<proteinExistence type="inferred from homology"/>
<dbReference type="PANTHER" id="PTHR36447:SF1">
    <property type="entry name" value="BETA-GALACTOSIDASE GANA"/>
    <property type="match status" value="1"/>
</dbReference>
<dbReference type="PANTHER" id="PTHR36447">
    <property type="entry name" value="BETA-GALACTOSIDASE GANA"/>
    <property type="match status" value="1"/>
</dbReference>